<dbReference type="Proteomes" id="UP001198461">
    <property type="component" value="Unassembled WGS sequence"/>
</dbReference>
<evidence type="ECO:0000313" key="2">
    <source>
        <dbReference type="EMBL" id="KAB6130512.1"/>
    </source>
</evidence>
<evidence type="ECO:0000313" key="7">
    <source>
        <dbReference type="Proteomes" id="UP000438288"/>
    </source>
</evidence>
<dbReference type="EMBL" id="QRYV01000026">
    <property type="protein sequence ID" value="RGV14352.1"/>
    <property type="molecule type" value="Genomic_DNA"/>
</dbReference>
<dbReference type="Proteomes" id="UP000283369">
    <property type="component" value="Unassembled WGS sequence"/>
</dbReference>
<organism evidence="5 6">
    <name type="scientific">Bacteroides xylanisolvens</name>
    <dbReference type="NCBI Taxonomy" id="371601"/>
    <lineage>
        <taxon>Bacteria</taxon>
        <taxon>Pseudomonadati</taxon>
        <taxon>Bacteroidota</taxon>
        <taxon>Bacteroidia</taxon>
        <taxon>Bacteroidales</taxon>
        <taxon>Bacteroidaceae</taxon>
        <taxon>Bacteroides</taxon>
    </lineage>
</organism>
<sequence>MKTILTLLLLIVVTASCQLKKSDNTETAVAESTEIDNAEDCTADTVKATAIFWIDKAETKHCKEYGFRTIKAHVLIREDGKVDLMSFVKKQSPAVETYIRHHLSKFKVSEKMFEGGYVQPGEQFVQLRCLWGMLKGK</sequence>
<dbReference type="InterPro" id="IPR032611">
    <property type="entry name" value="DUF4891"/>
</dbReference>
<accession>A0A174IXE9</accession>
<dbReference type="EMBL" id="WDCP01000112">
    <property type="protein sequence ID" value="KAB6335837.1"/>
    <property type="molecule type" value="Genomic_DNA"/>
</dbReference>
<evidence type="ECO:0000313" key="6">
    <source>
        <dbReference type="Proteomes" id="UP000283369"/>
    </source>
</evidence>
<reference evidence="4" key="3">
    <citation type="submission" date="2023-08" db="EMBL/GenBank/DDBJ databases">
        <title>Mucin Metabolism Genes Underlie the Key Renovations of Bacteroides xylanisolvens Genomes in Captive Great Apes.</title>
        <authorList>
            <person name="Nishida A.H."/>
        </authorList>
    </citation>
    <scope>NUCLEOTIDE SEQUENCE</scope>
    <source>
        <strain evidence="4">P13.H9</strain>
    </source>
</reference>
<reference evidence="5 6" key="1">
    <citation type="submission" date="2018-08" db="EMBL/GenBank/DDBJ databases">
        <title>A genome reference for cultivated species of the human gut microbiota.</title>
        <authorList>
            <person name="Zou Y."/>
            <person name="Xue W."/>
            <person name="Luo G."/>
        </authorList>
    </citation>
    <scope>NUCLEOTIDE SEQUENCE [LARGE SCALE GENOMIC DNA]</scope>
    <source>
        <strain evidence="5 6">AF14-7</strain>
    </source>
</reference>
<dbReference type="Proteomes" id="UP000438288">
    <property type="component" value="Unassembled WGS sequence"/>
</dbReference>
<comment type="caution">
    <text evidence="5">The sequence shown here is derived from an EMBL/GenBank/DDBJ whole genome shotgun (WGS) entry which is preliminary data.</text>
</comment>
<dbReference type="PROSITE" id="PS51257">
    <property type="entry name" value="PROKAR_LIPOPROTEIN"/>
    <property type="match status" value="1"/>
</dbReference>
<feature type="chain" id="PRO_5042683209" evidence="1">
    <location>
        <begin position="18"/>
        <end position="137"/>
    </location>
</feature>
<proteinExistence type="predicted"/>
<protein>
    <submittedName>
        <fullName evidence="5">DUF4891 domain-containing protein</fullName>
    </submittedName>
</protein>
<keyword evidence="1" id="KW-0732">Signal</keyword>
<feature type="signal peptide" evidence="1">
    <location>
        <begin position="1"/>
        <end position="17"/>
    </location>
</feature>
<evidence type="ECO:0000313" key="8">
    <source>
        <dbReference type="Proteomes" id="UP000487596"/>
    </source>
</evidence>
<evidence type="ECO:0000256" key="1">
    <source>
        <dbReference type="SAM" id="SignalP"/>
    </source>
</evidence>
<dbReference type="EMBL" id="WDEH01000071">
    <property type="protein sequence ID" value="KAB6130512.1"/>
    <property type="molecule type" value="Genomic_DNA"/>
</dbReference>
<gene>
    <name evidence="5" type="ORF">DWW25_12350</name>
    <name evidence="2" type="ORF">GA424_24580</name>
    <name evidence="3" type="ORF">GAZ43_24885</name>
    <name evidence="4" type="ORF">LD004_02700</name>
</gene>
<evidence type="ECO:0000313" key="4">
    <source>
        <dbReference type="EMBL" id="MCA4702525.1"/>
    </source>
</evidence>
<dbReference type="Proteomes" id="UP000487596">
    <property type="component" value="Unassembled WGS sequence"/>
</dbReference>
<reference evidence="7 8" key="2">
    <citation type="journal article" date="2019" name="Nat. Med.">
        <title>A library of human gut bacterial isolates paired with longitudinal multiomics data enables mechanistic microbiome research.</title>
        <authorList>
            <person name="Poyet M."/>
            <person name="Groussin M."/>
            <person name="Gibbons S.M."/>
            <person name="Avila-Pacheco J."/>
            <person name="Jiang X."/>
            <person name="Kearney S.M."/>
            <person name="Perrotta A.R."/>
            <person name="Berdy B."/>
            <person name="Zhao S."/>
            <person name="Lieberman T.D."/>
            <person name="Swanson P.K."/>
            <person name="Smith M."/>
            <person name="Roesemann S."/>
            <person name="Alexander J.E."/>
            <person name="Rich S.A."/>
            <person name="Livny J."/>
            <person name="Vlamakis H."/>
            <person name="Clish C."/>
            <person name="Bullock K."/>
            <person name="Deik A."/>
            <person name="Scott J."/>
            <person name="Pierce K.A."/>
            <person name="Xavier R.J."/>
            <person name="Alm E.J."/>
        </authorList>
    </citation>
    <scope>NUCLEOTIDE SEQUENCE [LARGE SCALE GENOMIC DNA]</scope>
    <source>
        <strain evidence="3 7">BIOML-A16</strain>
        <strain evidence="2 8">BIOML-A62</strain>
    </source>
</reference>
<dbReference type="RefSeq" id="WP_004312873.1">
    <property type="nucleotide sequence ID" value="NZ_CABKPA010000035.1"/>
</dbReference>
<dbReference type="AlphaFoldDB" id="A0A174IXE9"/>
<evidence type="ECO:0000313" key="5">
    <source>
        <dbReference type="EMBL" id="RGV14352.1"/>
    </source>
</evidence>
<dbReference type="EMBL" id="JAIWYE010000008">
    <property type="protein sequence ID" value="MCA4702525.1"/>
    <property type="molecule type" value="Genomic_DNA"/>
</dbReference>
<dbReference type="Pfam" id="PF16232">
    <property type="entry name" value="DUF4891"/>
    <property type="match status" value="1"/>
</dbReference>
<evidence type="ECO:0000313" key="3">
    <source>
        <dbReference type="EMBL" id="KAB6335837.1"/>
    </source>
</evidence>
<name>A0A174IXE9_9BACE</name>